<dbReference type="Gene3D" id="3.40.50.620">
    <property type="entry name" value="HUPs"/>
    <property type="match status" value="2"/>
</dbReference>
<gene>
    <name evidence="3" type="ORF">ACFY35_08470</name>
</gene>
<dbReference type="EMBL" id="JBIAZU010000001">
    <property type="protein sequence ID" value="MFF5289457.1"/>
    <property type="molecule type" value="Genomic_DNA"/>
</dbReference>
<name>A0ABW6WBX1_9ACTN</name>
<keyword evidence="4" id="KW-1185">Reference proteome</keyword>
<comment type="caution">
    <text evidence="3">The sequence shown here is derived from an EMBL/GenBank/DDBJ whole genome shotgun (WGS) entry which is preliminary data.</text>
</comment>
<comment type="similarity">
    <text evidence="1">Belongs to the universal stress protein A family.</text>
</comment>
<feature type="domain" description="UspA" evidence="2">
    <location>
        <begin position="132"/>
        <end position="268"/>
    </location>
</feature>
<dbReference type="PANTHER" id="PTHR46268">
    <property type="entry name" value="STRESS RESPONSE PROTEIN NHAX"/>
    <property type="match status" value="1"/>
</dbReference>
<organism evidence="3 4">
    <name type="scientific">Paractinoplanes globisporus</name>
    <dbReference type="NCBI Taxonomy" id="113565"/>
    <lineage>
        <taxon>Bacteria</taxon>
        <taxon>Bacillati</taxon>
        <taxon>Actinomycetota</taxon>
        <taxon>Actinomycetes</taxon>
        <taxon>Micromonosporales</taxon>
        <taxon>Micromonosporaceae</taxon>
        <taxon>Paractinoplanes</taxon>
    </lineage>
</organism>
<proteinExistence type="inferred from homology"/>
<dbReference type="PANTHER" id="PTHR46268:SF6">
    <property type="entry name" value="UNIVERSAL STRESS PROTEIN UP12"/>
    <property type="match status" value="1"/>
</dbReference>
<evidence type="ECO:0000313" key="4">
    <source>
        <dbReference type="Proteomes" id="UP001602245"/>
    </source>
</evidence>
<feature type="domain" description="UspA" evidence="2">
    <location>
        <begin position="4"/>
        <end position="124"/>
    </location>
</feature>
<dbReference type="Proteomes" id="UP001602245">
    <property type="component" value="Unassembled WGS sequence"/>
</dbReference>
<dbReference type="Pfam" id="PF00582">
    <property type="entry name" value="Usp"/>
    <property type="match status" value="2"/>
</dbReference>
<reference evidence="3 4" key="1">
    <citation type="submission" date="2024-10" db="EMBL/GenBank/DDBJ databases">
        <title>The Natural Products Discovery Center: Release of the First 8490 Sequenced Strains for Exploring Actinobacteria Biosynthetic Diversity.</title>
        <authorList>
            <person name="Kalkreuter E."/>
            <person name="Kautsar S.A."/>
            <person name="Yang D."/>
            <person name="Bader C.D."/>
            <person name="Teijaro C.N."/>
            <person name="Fluegel L."/>
            <person name="Davis C.M."/>
            <person name="Simpson J.R."/>
            <person name="Lauterbach L."/>
            <person name="Steele A.D."/>
            <person name="Gui C."/>
            <person name="Meng S."/>
            <person name="Li G."/>
            <person name="Viehrig K."/>
            <person name="Ye F."/>
            <person name="Su P."/>
            <person name="Kiefer A.F."/>
            <person name="Nichols A."/>
            <person name="Cepeda A.J."/>
            <person name="Yan W."/>
            <person name="Fan B."/>
            <person name="Jiang Y."/>
            <person name="Adhikari A."/>
            <person name="Zheng C.-J."/>
            <person name="Schuster L."/>
            <person name="Cowan T.M."/>
            <person name="Smanski M.J."/>
            <person name="Chevrette M.G."/>
            <person name="De Carvalho L.P.S."/>
            <person name="Shen B."/>
        </authorList>
    </citation>
    <scope>NUCLEOTIDE SEQUENCE [LARGE SCALE GENOMIC DNA]</scope>
    <source>
        <strain evidence="3 4">NPDC000087</strain>
    </source>
</reference>
<evidence type="ECO:0000256" key="1">
    <source>
        <dbReference type="ARBA" id="ARBA00008791"/>
    </source>
</evidence>
<sequence>MGTSRVVVCLDGSIPSVAALRWAAGEARRLRVGLLVANFAGRTRFAFSRGTGDDSFSVDDLTTCDLVEGVPTEMTTIAGRAAPRLLEVSSDAEMLVIAGSGGALADYVSRRIAVRAGIPVVVVRGQSLCGRRPIAVGVTDRSADHVLGTAFSAAADRGCGLLAARAYISAIPFRSSVADGEEADTSETEAEERARLSRVLAPWQERYPGVPVELELAHTSAAAALVAASHRAQLVVVGRHGRSMLAAGLSGSPVAQLLRRAACPVFLARQ</sequence>
<accession>A0ABW6WBX1</accession>
<dbReference type="RefSeq" id="WP_026205316.1">
    <property type="nucleotide sequence ID" value="NZ_JBIAZU010000001.1"/>
</dbReference>
<dbReference type="SUPFAM" id="SSF52402">
    <property type="entry name" value="Adenine nucleotide alpha hydrolases-like"/>
    <property type="match status" value="2"/>
</dbReference>
<dbReference type="InterPro" id="IPR006015">
    <property type="entry name" value="Universal_stress_UspA"/>
</dbReference>
<protein>
    <submittedName>
        <fullName evidence="3">Universal stress protein</fullName>
    </submittedName>
</protein>
<evidence type="ECO:0000313" key="3">
    <source>
        <dbReference type="EMBL" id="MFF5289457.1"/>
    </source>
</evidence>
<dbReference type="InterPro" id="IPR006016">
    <property type="entry name" value="UspA"/>
</dbReference>
<evidence type="ECO:0000259" key="2">
    <source>
        <dbReference type="Pfam" id="PF00582"/>
    </source>
</evidence>
<dbReference type="CDD" id="cd00293">
    <property type="entry name" value="USP-like"/>
    <property type="match status" value="1"/>
</dbReference>
<dbReference type="PRINTS" id="PR01438">
    <property type="entry name" value="UNVRSLSTRESS"/>
</dbReference>
<dbReference type="InterPro" id="IPR014729">
    <property type="entry name" value="Rossmann-like_a/b/a_fold"/>
</dbReference>